<keyword evidence="2" id="KW-1133">Transmembrane helix</keyword>
<dbReference type="InterPro" id="IPR052387">
    <property type="entry name" value="Fibrocystin"/>
</dbReference>
<sequence>MDTSTQNILLSQMAIPRVLDSSPLNRTGGRVGIVFPTVSRNNYMPIRSWTGIGVYPCRKHKIIVAIEDVLVVANISLVSGLMLITNTTLAFFHDACNRHDVAIQVSQKNDDGQFPIMTSSMFVYNSSQDNLIFNGLPNLGVVNPSQCGDMDCDGLKKDLVTDTDGSLFGRASSIFSDSEALWGSQQHGIGDFRIPRVALTSLTGQQVNINLTHPYRGISRTNSCYLRSAWGMYMCNFSTDYRMLIIESMDSDTEKRRVSPVAVMSTSGYIDLINGPQDQTICNGYSCQKRISTFMSIVQSGQTYEIYFSSTPPKYLRFRLLNTNTTIKCILAVYYYSLQQIDIYANTLYIPPTNRDLRYPGLMLLDQPNGVTLTSPAGSNFFNRTYQMAYFAIDGNTTIEVKMSPLLILSFGFPPMNPAAFFSANLVSNLAALLNISPDKIRRVNIVSASSNTRIRRQTSSVMSVQLQMELRDEPRTSTTAATGIRAEILANIAASIINRYQAGELQVLWGILNITDGIIPSNLTAQEPFQDFQVNLSVIAQLVLVTPPSDCRQQSPCTIQPVLIAYDVQGNIIQKLGSNDQPWQVQASLVYQPNVVLSGGIANYTNGQTQFTQLSLPDNGTQPVQFTMMLPYGVNGFMTMNLIVQCGNVSVGPAQPAGQQINKIRLVNSNESFSVSVQPIDSVTQLPLGHVQWGTWRWISNVTLYTLPSFNRQGFLVTNGSSRTNANLTAVAVTITNLGINGTGMFMLNICLNSSNNQYSITVLSNAILVATDKSIIATDPQGFSSNITSQGNFDALNASNQLEITRALLYNYLLSIGMPLISDMILIKGGSTTIVALFEVDPLPSSVARAVSTLLASPNAVSSLTFVSVNINSRSYSVSDSSSNNTNSSGGSGSNNLPIILETTIPVATALVATIAAIIAYVVYTKLIAANTVAPMANAASLSTSNVELIQHQPFSFTASPAHPLNVHVTTLFNPSPSTATQPYLIPIQ</sequence>
<proteinExistence type="predicted"/>
<reference evidence="3" key="1">
    <citation type="submission" date="2021-02" db="EMBL/GenBank/DDBJ databases">
        <authorList>
            <person name="Nowell W R."/>
        </authorList>
    </citation>
    <scope>NUCLEOTIDE SEQUENCE</scope>
</reference>
<organism evidence="3 4">
    <name type="scientific">Rotaria magnacalcarata</name>
    <dbReference type="NCBI Taxonomy" id="392030"/>
    <lineage>
        <taxon>Eukaryota</taxon>
        <taxon>Metazoa</taxon>
        <taxon>Spiralia</taxon>
        <taxon>Gnathifera</taxon>
        <taxon>Rotifera</taxon>
        <taxon>Eurotatoria</taxon>
        <taxon>Bdelloidea</taxon>
        <taxon>Philodinida</taxon>
        <taxon>Philodinidae</taxon>
        <taxon>Rotaria</taxon>
    </lineage>
</organism>
<dbReference type="PANTHER" id="PTHR46769">
    <property type="entry name" value="POLYCYSTIC KIDNEY AND HEPATIC DISEASE 1 (AUTOSOMAL RECESSIVE)-LIKE 1"/>
    <property type="match status" value="1"/>
</dbReference>
<gene>
    <name evidence="3" type="ORF">WKI299_LOCUS26367</name>
</gene>
<keyword evidence="2" id="KW-0472">Membrane</keyword>
<keyword evidence="1" id="KW-0732">Signal</keyword>
<dbReference type="AlphaFoldDB" id="A0A816W7H4"/>
<accession>A0A816W7H4</accession>
<evidence type="ECO:0000256" key="1">
    <source>
        <dbReference type="ARBA" id="ARBA00022729"/>
    </source>
</evidence>
<feature type="transmembrane region" description="Helical" evidence="2">
    <location>
        <begin position="907"/>
        <end position="926"/>
    </location>
</feature>
<protein>
    <submittedName>
        <fullName evidence="3">Uncharacterized protein</fullName>
    </submittedName>
</protein>
<name>A0A816W7H4_9BILA</name>
<evidence type="ECO:0000313" key="4">
    <source>
        <dbReference type="Proteomes" id="UP000663856"/>
    </source>
</evidence>
<dbReference type="PANTHER" id="PTHR46769:SF2">
    <property type="entry name" value="FIBROCYSTIN-L ISOFORM 2 PRECURSOR-RELATED"/>
    <property type="match status" value="1"/>
</dbReference>
<evidence type="ECO:0000256" key="2">
    <source>
        <dbReference type="SAM" id="Phobius"/>
    </source>
</evidence>
<evidence type="ECO:0000313" key="3">
    <source>
        <dbReference type="EMBL" id="CAF2131424.1"/>
    </source>
</evidence>
<comment type="caution">
    <text evidence="3">The sequence shown here is derived from an EMBL/GenBank/DDBJ whole genome shotgun (WGS) entry which is preliminary data.</text>
</comment>
<dbReference type="Proteomes" id="UP000663856">
    <property type="component" value="Unassembled WGS sequence"/>
</dbReference>
<dbReference type="EMBL" id="CAJNRF010011413">
    <property type="protein sequence ID" value="CAF2131424.1"/>
    <property type="molecule type" value="Genomic_DNA"/>
</dbReference>
<keyword evidence="2" id="KW-0812">Transmembrane</keyword>